<evidence type="ECO:0000313" key="2">
    <source>
        <dbReference type="Proteomes" id="UP000034694"/>
    </source>
</evidence>
<dbReference type="AlphaFoldDB" id="A0A0G1UVL6"/>
<name>A0A0G1UVL6_9BACT</name>
<sequence length="184" mass="20059">MNKAWKITIMSLIARVRSAARRSPFRSLFASTESVVGSVRYADNAQTNGYAIGGGVTLNGHRLAQRETMRHDAKFFSHQQCEGKSTSEFVSGLFGYVSRSTRAMVLAANALSVLRSTSSSLQSITFRMMGTLKGLGAWARDVAVKDTTFTGDSFEKGFRKLSSCCALIATWARPEMAVFGLPPQ</sequence>
<accession>A0A0G1UVL6</accession>
<reference evidence="1 2" key="1">
    <citation type="journal article" date="2015" name="Nature">
        <title>rRNA introns, odd ribosomes, and small enigmatic genomes across a large radiation of phyla.</title>
        <authorList>
            <person name="Brown C.T."/>
            <person name="Hug L.A."/>
            <person name="Thomas B.C."/>
            <person name="Sharon I."/>
            <person name="Castelle C.J."/>
            <person name="Singh A."/>
            <person name="Wilkins M.J."/>
            <person name="Williams K.H."/>
            <person name="Banfield J.F."/>
        </authorList>
    </citation>
    <scope>NUCLEOTIDE SEQUENCE [LARGE SCALE GENOMIC DNA]</scope>
</reference>
<dbReference type="Proteomes" id="UP000034694">
    <property type="component" value="Unassembled WGS sequence"/>
</dbReference>
<gene>
    <name evidence="1" type="ORF">UY28_C0004G0047</name>
</gene>
<evidence type="ECO:0000313" key="1">
    <source>
        <dbReference type="EMBL" id="KKU98309.1"/>
    </source>
</evidence>
<organism evidence="1 2">
    <name type="scientific">Candidatus Amesbacteria bacterium GW2011_GWB1_48_13</name>
    <dbReference type="NCBI Taxonomy" id="1618362"/>
    <lineage>
        <taxon>Bacteria</taxon>
        <taxon>Candidatus Amesiibacteriota</taxon>
    </lineage>
</organism>
<dbReference type="EMBL" id="LCPK01000004">
    <property type="protein sequence ID" value="KKU98309.1"/>
    <property type="molecule type" value="Genomic_DNA"/>
</dbReference>
<proteinExistence type="predicted"/>
<protein>
    <submittedName>
        <fullName evidence="1">Uncharacterized protein</fullName>
    </submittedName>
</protein>
<comment type="caution">
    <text evidence="1">The sequence shown here is derived from an EMBL/GenBank/DDBJ whole genome shotgun (WGS) entry which is preliminary data.</text>
</comment>